<evidence type="ECO:0000313" key="2">
    <source>
        <dbReference type="Proteomes" id="UP001162480"/>
    </source>
</evidence>
<dbReference type="EMBL" id="OX597825">
    <property type="protein sequence ID" value="CAI9731084.1"/>
    <property type="molecule type" value="Genomic_DNA"/>
</dbReference>
<sequence>MKQLNFTRKMLHEQRQDVRITRAMRGADCWTDHLLLRCRQSFSIVSRHRNRKAAVKKKLDVQKLYEPKTKETLIVNIANQLEHLPAEENLEKAWANFRDAVYDSASLTLGHTKQQQQERFDTKKEITTLLQEKKEAFTDWINDKYSQVKHDHF</sequence>
<organism evidence="1 2">
    <name type="scientific">Octopus vulgaris</name>
    <name type="common">Common octopus</name>
    <dbReference type="NCBI Taxonomy" id="6645"/>
    <lineage>
        <taxon>Eukaryota</taxon>
        <taxon>Metazoa</taxon>
        <taxon>Spiralia</taxon>
        <taxon>Lophotrochozoa</taxon>
        <taxon>Mollusca</taxon>
        <taxon>Cephalopoda</taxon>
        <taxon>Coleoidea</taxon>
        <taxon>Octopodiformes</taxon>
        <taxon>Octopoda</taxon>
        <taxon>Incirrata</taxon>
        <taxon>Octopodidae</taxon>
        <taxon>Octopus</taxon>
    </lineage>
</organism>
<protein>
    <submittedName>
        <fullName evidence="1">Uncharacterized protein</fullName>
    </submittedName>
</protein>
<dbReference type="AlphaFoldDB" id="A0AA36BBQ3"/>
<keyword evidence="2" id="KW-1185">Reference proteome</keyword>
<gene>
    <name evidence="1" type="ORF">OCTVUL_1B016510</name>
</gene>
<evidence type="ECO:0000313" key="1">
    <source>
        <dbReference type="EMBL" id="CAI9731084.1"/>
    </source>
</evidence>
<name>A0AA36BBQ3_OCTVU</name>
<accession>A0AA36BBQ3</accession>
<proteinExistence type="predicted"/>
<reference evidence="1" key="1">
    <citation type="submission" date="2023-08" db="EMBL/GenBank/DDBJ databases">
        <authorList>
            <person name="Alioto T."/>
            <person name="Alioto T."/>
            <person name="Gomez Garrido J."/>
        </authorList>
    </citation>
    <scope>NUCLEOTIDE SEQUENCE</scope>
</reference>
<dbReference type="Proteomes" id="UP001162480">
    <property type="component" value="Chromosome 12"/>
</dbReference>